<reference evidence="4 5" key="1">
    <citation type="submission" date="2014-06" db="EMBL/GenBank/DDBJ databases">
        <title>Whole Genome Sequences of Three Symbiotic Endozoicomonas Bacteria.</title>
        <authorList>
            <person name="Neave M.J."/>
            <person name="Apprill A."/>
            <person name="Voolstra C.R."/>
        </authorList>
    </citation>
    <scope>NUCLEOTIDE SEQUENCE [LARGE SCALE GENOMIC DNA]</scope>
    <source>
        <strain evidence="4 5">DSM 25634</strain>
    </source>
</reference>
<comment type="similarity">
    <text evidence="1">Belongs to the LysR transcriptional regulatory family.</text>
</comment>
<organism evidence="4 5">
    <name type="scientific">Endozoicomonas numazuensis</name>
    <dbReference type="NCBI Taxonomy" id="1137799"/>
    <lineage>
        <taxon>Bacteria</taxon>
        <taxon>Pseudomonadati</taxon>
        <taxon>Pseudomonadota</taxon>
        <taxon>Gammaproteobacteria</taxon>
        <taxon>Oceanospirillales</taxon>
        <taxon>Endozoicomonadaceae</taxon>
        <taxon>Endozoicomonas</taxon>
    </lineage>
</organism>
<evidence type="ECO:0000256" key="1">
    <source>
        <dbReference type="ARBA" id="ARBA00009437"/>
    </source>
</evidence>
<dbReference type="STRING" id="1137799.GZ78_01750"/>
<dbReference type="Proteomes" id="UP000028073">
    <property type="component" value="Unassembled WGS sequence"/>
</dbReference>
<evidence type="ECO:0000259" key="3">
    <source>
        <dbReference type="Pfam" id="PF03466"/>
    </source>
</evidence>
<evidence type="ECO:0000313" key="5">
    <source>
        <dbReference type="Proteomes" id="UP000028073"/>
    </source>
</evidence>
<dbReference type="GO" id="GO:0006351">
    <property type="term" value="P:DNA-templated transcription"/>
    <property type="evidence" value="ECO:0007669"/>
    <property type="project" value="TreeGrafter"/>
</dbReference>
<name>A0A081NK53_9GAMM</name>
<feature type="region of interest" description="Disordered" evidence="2">
    <location>
        <begin position="116"/>
        <end position="135"/>
    </location>
</feature>
<dbReference type="AlphaFoldDB" id="A0A081NK53"/>
<comment type="caution">
    <text evidence="4">The sequence shown here is derived from an EMBL/GenBank/DDBJ whole genome shotgun (WGS) entry which is preliminary data.</text>
</comment>
<accession>A0A081NK53</accession>
<dbReference type="InterPro" id="IPR005119">
    <property type="entry name" value="LysR_subst-bd"/>
</dbReference>
<dbReference type="EMBL" id="JOKH01000001">
    <property type="protein sequence ID" value="KEQ18826.1"/>
    <property type="molecule type" value="Genomic_DNA"/>
</dbReference>
<feature type="domain" description="LysR substrate-binding" evidence="3">
    <location>
        <begin position="9"/>
        <end position="91"/>
    </location>
</feature>
<gene>
    <name evidence="4" type="ORF">GZ78_01750</name>
</gene>
<dbReference type="PANTHER" id="PTHR30537">
    <property type="entry name" value="HTH-TYPE TRANSCRIPTIONAL REGULATOR"/>
    <property type="match status" value="1"/>
</dbReference>
<keyword evidence="5" id="KW-1185">Reference proteome</keyword>
<dbReference type="PANTHER" id="PTHR30537:SF5">
    <property type="entry name" value="HTH-TYPE TRANSCRIPTIONAL ACTIVATOR TTDR-RELATED"/>
    <property type="match status" value="1"/>
</dbReference>
<dbReference type="InterPro" id="IPR058163">
    <property type="entry name" value="LysR-type_TF_proteobact-type"/>
</dbReference>
<evidence type="ECO:0000256" key="2">
    <source>
        <dbReference type="SAM" id="MobiDB-lite"/>
    </source>
</evidence>
<dbReference type="Pfam" id="PF03466">
    <property type="entry name" value="LysR_substrate"/>
    <property type="match status" value="1"/>
</dbReference>
<sequence>MPWTLVSEVKTEAIDVSGNFICSNIEAVKQAVAAGLGIGQIPVNNMVCELKKHELIRVLPDWHGAPMPIYLVYRPGVNKLKRVEAILEYLLSIQEQFEFTPDLHLCQPAAFDRSEMTSNQERKKRSHWPTLCYPS</sequence>
<dbReference type="Gene3D" id="3.40.190.290">
    <property type="match status" value="1"/>
</dbReference>
<dbReference type="GO" id="GO:0043565">
    <property type="term" value="F:sequence-specific DNA binding"/>
    <property type="evidence" value="ECO:0007669"/>
    <property type="project" value="TreeGrafter"/>
</dbReference>
<proteinExistence type="inferred from homology"/>
<dbReference type="GO" id="GO:0003700">
    <property type="term" value="F:DNA-binding transcription factor activity"/>
    <property type="evidence" value="ECO:0007669"/>
    <property type="project" value="TreeGrafter"/>
</dbReference>
<evidence type="ECO:0000313" key="4">
    <source>
        <dbReference type="EMBL" id="KEQ18826.1"/>
    </source>
</evidence>
<dbReference type="SUPFAM" id="SSF53850">
    <property type="entry name" value="Periplasmic binding protein-like II"/>
    <property type="match status" value="1"/>
</dbReference>
<protein>
    <recommendedName>
        <fullName evidence="3">LysR substrate-binding domain-containing protein</fullName>
    </recommendedName>
</protein>